<dbReference type="GO" id="GO:0006535">
    <property type="term" value="P:cysteine biosynthetic process from serine"/>
    <property type="evidence" value="ECO:0007669"/>
    <property type="project" value="InterPro"/>
</dbReference>
<dbReference type="FunFam" id="3.40.50.1100:FF:000118">
    <property type="entry name" value="Related to CYS4-cystathionine beta-synthase"/>
    <property type="match status" value="1"/>
</dbReference>
<dbReference type="FunFam" id="3.40.50.1100:FF:000003">
    <property type="entry name" value="Cystathionine beta-synthase"/>
    <property type="match status" value="1"/>
</dbReference>
<dbReference type="Pfam" id="PF00291">
    <property type="entry name" value="PALP"/>
    <property type="match status" value="1"/>
</dbReference>
<comment type="caution">
    <text evidence="5">The sequence shown here is derived from an EMBL/GenBank/DDBJ whole genome shotgun (WGS) entry which is preliminary data.</text>
</comment>
<dbReference type="RefSeq" id="WP_272421466.1">
    <property type="nucleotide sequence ID" value="NZ_JAGTJJ010000008.1"/>
</dbReference>
<protein>
    <submittedName>
        <fullName evidence="5">Cysteine synthase family protein</fullName>
    </submittedName>
</protein>
<dbReference type="GO" id="GO:0016765">
    <property type="term" value="F:transferase activity, transferring alkyl or aryl (other than methyl) groups"/>
    <property type="evidence" value="ECO:0007669"/>
    <property type="project" value="UniProtKB-ARBA"/>
</dbReference>
<sequence>MTTKTRTILDEIGHTPIVPLKRIGKGLPVPVYVKCEHLNPGGSIKDRIARAIVEDAEKRGQLKPGATLVEATAGNTGMGLALMAAVRGYELVCVMPEKMSVDKRAALSSLGARLHITPNDPPDSPDNFRNVAERLAKTEGWFLTDQFRNPANIRAHEETTGPEILVSMGRKIGAFVAGAGTGGTITGVGRYLKRLAPGVRIVLADPRGSVLAHWVETGEIGPDGPYRMEGIGASRPPELLDRTVVDEAITVSDEDAFLMTRRLIREEGLFVGGSSGAAVVAALRVAASGDLQGPVVAILADSWDRYFTREWLR</sequence>
<evidence type="ECO:0000256" key="1">
    <source>
        <dbReference type="ARBA" id="ARBA00001933"/>
    </source>
</evidence>
<accession>A0A9X3X1I7</accession>
<comment type="similarity">
    <text evidence="2">Belongs to the cysteine synthase/cystathionine beta-synthase family.</text>
</comment>
<dbReference type="CDD" id="cd01561">
    <property type="entry name" value="CBS_like"/>
    <property type="match status" value="1"/>
</dbReference>
<feature type="domain" description="Tryptophan synthase beta chain-like PALP" evidence="4">
    <location>
        <begin position="9"/>
        <end position="300"/>
    </location>
</feature>
<evidence type="ECO:0000313" key="6">
    <source>
        <dbReference type="Proteomes" id="UP001151081"/>
    </source>
</evidence>
<gene>
    <name evidence="5" type="ORF">KEG57_18045</name>
</gene>
<dbReference type="Gene3D" id="3.40.50.1100">
    <property type="match status" value="2"/>
</dbReference>
<dbReference type="InterPro" id="IPR001216">
    <property type="entry name" value="P-phosphate_BS"/>
</dbReference>
<dbReference type="AlphaFoldDB" id="A0A9X3X1I7"/>
<dbReference type="EMBL" id="JAGTJJ010000008">
    <property type="protein sequence ID" value="MDC3982422.1"/>
    <property type="molecule type" value="Genomic_DNA"/>
</dbReference>
<evidence type="ECO:0000259" key="4">
    <source>
        <dbReference type="Pfam" id="PF00291"/>
    </source>
</evidence>
<dbReference type="InterPro" id="IPR050214">
    <property type="entry name" value="Cys_Synth/Cystath_Beta-Synth"/>
</dbReference>
<dbReference type="InterPro" id="IPR001926">
    <property type="entry name" value="TrpB-like_PALP"/>
</dbReference>
<keyword evidence="3" id="KW-0663">Pyridoxal phosphate</keyword>
<organism evidence="5 6">
    <name type="scientific">Polyangium jinanense</name>
    <dbReference type="NCBI Taxonomy" id="2829994"/>
    <lineage>
        <taxon>Bacteria</taxon>
        <taxon>Pseudomonadati</taxon>
        <taxon>Myxococcota</taxon>
        <taxon>Polyangia</taxon>
        <taxon>Polyangiales</taxon>
        <taxon>Polyangiaceae</taxon>
        <taxon>Polyangium</taxon>
    </lineage>
</organism>
<evidence type="ECO:0000256" key="3">
    <source>
        <dbReference type="ARBA" id="ARBA00022898"/>
    </source>
</evidence>
<keyword evidence="6" id="KW-1185">Reference proteome</keyword>
<dbReference type="PANTHER" id="PTHR10314">
    <property type="entry name" value="CYSTATHIONINE BETA-SYNTHASE"/>
    <property type="match status" value="1"/>
</dbReference>
<evidence type="ECO:0000313" key="5">
    <source>
        <dbReference type="EMBL" id="MDC3982422.1"/>
    </source>
</evidence>
<proteinExistence type="inferred from homology"/>
<dbReference type="InterPro" id="IPR036052">
    <property type="entry name" value="TrpB-like_PALP_sf"/>
</dbReference>
<dbReference type="Proteomes" id="UP001151081">
    <property type="component" value="Unassembled WGS sequence"/>
</dbReference>
<dbReference type="SUPFAM" id="SSF53686">
    <property type="entry name" value="Tryptophan synthase beta subunit-like PLP-dependent enzymes"/>
    <property type="match status" value="1"/>
</dbReference>
<reference evidence="5 6" key="1">
    <citation type="submission" date="2021-04" db="EMBL/GenBank/DDBJ databases">
        <title>Genome analysis of Polyangium sp.</title>
        <authorList>
            <person name="Li Y."/>
            <person name="Wang J."/>
        </authorList>
    </citation>
    <scope>NUCLEOTIDE SEQUENCE [LARGE SCALE GENOMIC DNA]</scope>
    <source>
        <strain evidence="5 6">SDU14</strain>
    </source>
</reference>
<dbReference type="PROSITE" id="PS00901">
    <property type="entry name" value="CYS_SYNTHASE"/>
    <property type="match status" value="1"/>
</dbReference>
<comment type="cofactor">
    <cofactor evidence="1">
        <name>pyridoxal 5'-phosphate</name>
        <dbReference type="ChEBI" id="CHEBI:597326"/>
    </cofactor>
</comment>
<name>A0A9X3X1I7_9BACT</name>
<evidence type="ECO:0000256" key="2">
    <source>
        <dbReference type="ARBA" id="ARBA00007103"/>
    </source>
</evidence>